<evidence type="ECO:0000313" key="3">
    <source>
        <dbReference type="Proteomes" id="UP001420932"/>
    </source>
</evidence>
<keyword evidence="1" id="KW-1133">Transmembrane helix</keyword>
<reference evidence="2 3" key="1">
    <citation type="submission" date="2024-01" db="EMBL/GenBank/DDBJ databases">
        <title>Genome assemblies of Stephania.</title>
        <authorList>
            <person name="Yang L."/>
        </authorList>
    </citation>
    <scope>NUCLEOTIDE SEQUENCE [LARGE SCALE GENOMIC DNA]</scope>
    <source>
        <strain evidence="2">YNDBR</strain>
        <tissue evidence="2">Leaf</tissue>
    </source>
</reference>
<dbReference type="PANTHER" id="PTHR35307">
    <property type="entry name" value="PROTEIN, PUTATIVE-RELATED"/>
    <property type="match status" value="1"/>
</dbReference>
<dbReference type="AlphaFoldDB" id="A0AAP0KEW7"/>
<evidence type="ECO:0000256" key="1">
    <source>
        <dbReference type="SAM" id="Phobius"/>
    </source>
</evidence>
<organism evidence="2 3">
    <name type="scientific">Stephania yunnanensis</name>
    <dbReference type="NCBI Taxonomy" id="152371"/>
    <lineage>
        <taxon>Eukaryota</taxon>
        <taxon>Viridiplantae</taxon>
        <taxon>Streptophyta</taxon>
        <taxon>Embryophyta</taxon>
        <taxon>Tracheophyta</taxon>
        <taxon>Spermatophyta</taxon>
        <taxon>Magnoliopsida</taxon>
        <taxon>Ranunculales</taxon>
        <taxon>Menispermaceae</taxon>
        <taxon>Menispermoideae</taxon>
        <taxon>Cissampelideae</taxon>
        <taxon>Stephania</taxon>
    </lineage>
</organism>
<feature type="transmembrane region" description="Helical" evidence="1">
    <location>
        <begin position="221"/>
        <end position="241"/>
    </location>
</feature>
<keyword evidence="3" id="KW-1185">Reference proteome</keyword>
<dbReference type="EMBL" id="JBBNAF010000004">
    <property type="protein sequence ID" value="KAK9150209.1"/>
    <property type="molecule type" value="Genomic_DNA"/>
</dbReference>
<sequence length="678" mass="75496">MALQRCADHSNSDSSNYSSPVPVIGLYVMGANLVCLLLIALDMYAGFRDRKRWLPCRLFSLNSLTLTLIAIATKLPVDLTTAMPSAQDQLSKLTGTIFICICMGFFMPSLGSGTESECMSNMASLSILAITVFANICIQMHTGLVQLYHSEHIIILCCMILMLTTLWKDALDIDYDKRFSNDHIKEYFMSKGRGSLLQRLKVCFLYSYESNPQLRRCRKNISPATCALCSICIVVLLKVILQSLVSKDLLFCQDVSDYGWSMWTIVLSQIFAILVGGSGAIIRVLAMAKHLEKRIELQGDHISLLRGIIRFSAGIISHLIASFIKVVGVVIGAVLLIIAYIWLTEPGRCFRRARVCSYRALFEICKPKCEDEDEEVSKEYKGLRSDEGQLLDDWTIRKCGKDMKRLIDESMAILPDHLIQLLRQTPPSTQEYSLATFLSNRHEICSNSIIVLAKIATLSIPSPGSRCILGSSNEVFKILEYIDLRLVDEAIETIKSVKEKSRLTNPLIMQEVDAILDFILQKAYASMEELHRGLEQLFVDMLNEHLAQLPGVILKEINESSPEDMEKRLRKALEVVSKIQQLEGLIQWSFPVGASITSFITEASMFGEDAKTLESNGNAIAIIDANTDETPIIENQNNKPLEGASNACNSTPGSVAEGNVSVSVSLAMEDDELIIEME</sequence>
<name>A0AAP0KEW7_9MAGN</name>
<feature type="transmembrane region" description="Helical" evidence="1">
    <location>
        <begin position="20"/>
        <end position="41"/>
    </location>
</feature>
<feature type="transmembrane region" description="Helical" evidence="1">
    <location>
        <begin position="153"/>
        <end position="171"/>
    </location>
</feature>
<keyword evidence="1" id="KW-0812">Transmembrane</keyword>
<feature type="transmembrane region" description="Helical" evidence="1">
    <location>
        <begin position="122"/>
        <end position="141"/>
    </location>
</feature>
<dbReference type="Proteomes" id="UP001420932">
    <property type="component" value="Unassembled WGS sequence"/>
</dbReference>
<keyword evidence="1" id="KW-0472">Membrane</keyword>
<evidence type="ECO:0000313" key="2">
    <source>
        <dbReference type="EMBL" id="KAK9150209.1"/>
    </source>
</evidence>
<proteinExistence type="predicted"/>
<feature type="transmembrane region" description="Helical" evidence="1">
    <location>
        <begin position="93"/>
        <end position="110"/>
    </location>
</feature>
<gene>
    <name evidence="2" type="ORF">Syun_008518</name>
</gene>
<dbReference type="PANTHER" id="PTHR35307:SF8">
    <property type="entry name" value="GUSTATORY RECEPTOR"/>
    <property type="match status" value="1"/>
</dbReference>
<comment type="caution">
    <text evidence="2">The sequence shown here is derived from an EMBL/GenBank/DDBJ whole genome shotgun (WGS) entry which is preliminary data.</text>
</comment>
<feature type="transmembrane region" description="Helical" evidence="1">
    <location>
        <begin position="319"/>
        <end position="343"/>
    </location>
</feature>
<feature type="transmembrane region" description="Helical" evidence="1">
    <location>
        <begin position="261"/>
        <end position="286"/>
    </location>
</feature>
<protein>
    <submittedName>
        <fullName evidence="2">Uncharacterized protein</fullName>
    </submittedName>
</protein>
<accession>A0AAP0KEW7</accession>
<feature type="transmembrane region" description="Helical" evidence="1">
    <location>
        <begin position="53"/>
        <end position="73"/>
    </location>
</feature>